<reference evidence="1 2" key="1">
    <citation type="submission" date="2016-10" db="EMBL/GenBank/DDBJ databases">
        <authorList>
            <person name="de Groot N.N."/>
        </authorList>
    </citation>
    <scope>NUCLEOTIDE SEQUENCE [LARGE SCALE GENOMIC DNA]</scope>
    <source>
        <strain evidence="1 2">CECT 7543</strain>
    </source>
</reference>
<sequence>MGRSQLSQLGGIGTGVCKRWRDSQPSEPMATSKITALIKLARIEPRRQPSVVAG</sequence>
<accession>A0A1H0JWH0</accession>
<organism evidence="1 2">
    <name type="scientific">Pseudomonas arsenicoxydans</name>
    <dbReference type="NCBI Taxonomy" id="702115"/>
    <lineage>
        <taxon>Bacteria</taxon>
        <taxon>Pseudomonadati</taxon>
        <taxon>Pseudomonadota</taxon>
        <taxon>Gammaproteobacteria</taxon>
        <taxon>Pseudomonadales</taxon>
        <taxon>Pseudomonadaceae</taxon>
        <taxon>Pseudomonas</taxon>
    </lineage>
</organism>
<name>A0A1H0JWH0_9PSED</name>
<dbReference type="AlphaFoldDB" id="A0A1H0JWH0"/>
<evidence type="ECO:0000313" key="2">
    <source>
        <dbReference type="Proteomes" id="UP000198827"/>
    </source>
</evidence>
<dbReference type="EMBL" id="LT629705">
    <property type="protein sequence ID" value="SDO47974.1"/>
    <property type="molecule type" value="Genomic_DNA"/>
</dbReference>
<evidence type="ECO:0000313" key="1">
    <source>
        <dbReference type="EMBL" id="SDO47974.1"/>
    </source>
</evidence>
<dbReference type="Proteomes" id="UP000198827">
    <property type="component" value="Chromosome I"/>
</dbReference>
<gene>
    <name evidence="1" type="ORF">SAMN04489798_3062</name>
</gene>
<protein>
    <submittedName>
        <fullName evidence="1">Uncharacterized protein</fullName>
    </submittedName>
</protein>
<proteinExistence type="predicted"/>